<protein>
    <recommendedName>
        <fullName evidence="2">Aldehyde oxidase/xanthine dehydrogenase a/b hammerhead domain-containing protein</fullName>
    </recommendedName>
</protein>
<dbReference type="Pfam" id="PF01315">
    <property type="entry name" value="Ald_Xan_dh_C"/>
    <property type="match status" value="1"/>
</dbReference>
<proteinExistence type="predicted"/>
<dbReference type="InterPro" id="IPR000674">
    <property type="entry name" value="Ald_Oxase/Xan_DH_a/b"/>
</dbReference>
<dbReference type="PANTHER" id="PTHR43073:SF2">
    <property type="entry name" value="DIHYDROPYRIMIDINE DEHYDROGENASE [NADP(+)]"/>
    <property type="match status" value="1"/>
</dbReference>
<dbReference type="InterPro" id="IPR036188">
    <property type="entry name" value="FAD/NAD-bd_sf"/>
</dbReference>
<dbReference type="GO" id="GO:0006212">
    <property type="term" value="P:uracil catabolic process"/>
    <property type="evidence" value="ECO:0007669"/>
    <property type="project" value="TreeGrafter"/>
</dbReference>
<dbReference type="GO" id="GO:0017113">
    <property type="term" value="F:dihydropyrimidine dehydrogenase (NADP+) activity"/>
    <property type="evidence" value="ECO:0007669"/>
    <property type="project" value="TreeGrafter"/>
</dbReference>
<dbReference type="AlphaFoldDB" id="R7TKI4"/>
<name>R7TKI4_CAPTE</name>
<dbReference type="STRING" id="283909.R7TKI4"/>
<feature type="domain" description="Aldehyde oxidase/xanthine dehydrogenase a/b hammerhead" evidence="2">
    <location>
        <begin position="544"/>
        <end position="656"/>
    </location>
</feature>
<dbReference type="EMBL" id="AMQN01030965">
    <property type="status" value="NOT_ANNOTATED_CDS"/>
    <property type="molecule type" value="Genomic_DNA"/>
</dbReference>
<dbReference type="InterPro" id="IPR023753">
    <property type="entry name" value="FAD/NAD-binding_dom"/>
</dbReference>
<dbReference type="HOGENOM" id="CLU_390093_0_0_1"/>
<dbReference type="Gene3D" id="3.30.365.10">
    <property type="entry name" value="Aldehyde oxidase/xanthine dehydrogenase, molybdopterin binding domain"/>
    <property type="match status" value="2"/>
</dbReference>
<organism evidence="3">
    <name type="scientific">Capitella teleta</name>
    <name type="common">Polychaete worm</name>
    <dbReference type="NCBI Taxonomy" id="283909"/>
    <lineage>
        <taxon>Eukaryota</taxon>
        <taxon>Metazoa</taxon>
        <taxon>Spiralia</taxon>
        <taxon>Lophotrochozoa</taxon>
        <taxon>Annelida</taxon>
        <taxon>Polychaeta</taxon>
        <taxon>Sedentaria</taxon>
        <taxon>Scolecida</taxon>
        <taxon>Capitellidae</taxon>
        <taxon>Capitella</taxon>
    </lineage>
</organism>
<dbReference type="InterPro" id="IPR002888">
    <property type="entry name" value="2Fe-2S-bd"/>
</dbReference>
<dbReference type="EnsemblMetazoa" id="CapteT217802">
    <property type="protein sequence ID" value="CapteP217802"/>
    <property type="gene ID" value="CapteG217802"/>
</dbReference>
<dbReference type="Pfam" id="PF01799">
    <property type="entry name" value="Fer2_2"/>
    <property type="match status" value="1"/>
</dbReference>
<dbReference type="SUPFAM" id="SSF54665">
    <property type="entry name" value="CO dehydrogenase molybdoprotein N-domain-like"/>
    <property type="match status" value="1"/>
</dbReference>
<dbReference type="PANTHER" id="PTHR43073">
    <property type="entry name" value="DIHYDROPYRIMIDINE DEHYDROGENASE [NADP(+)]"/>
    <property type="match status" value="1"/>
</dbReference>
<keyword evidence="5" id="KW-1185">Reference proteome</keyword>
<keyword evidence="1" id="KW-0560">Oxidoreductase</keyword>
<reference evidence="3 5" key="2">
    <citation type="journal article" date="2013" name="Nature">
        <title>Insights into bilaterian evolution from three spiralian genomes.</title>
        <authorList>
            <person name="Simakov O."/>
            <person name="Marletaz F."/>
            <person name="Cho S.J."/>
            <person name="Edsinger-Gonzales E."/>
            <person name="Havlak P."/>
            <person name="Hellsten U."/>
            <person name="Kuo D.H."/>
            <person name="Larsson T."/>
            <person name="Lv J."/>
            <person name="Arendt D."/>
            <person name="Savage R."/>
            <person name="Osoegawa K."/>
            <person name="de Jong P."/>
            <person name="Grimwood J."/>
            <person name="Chapman J.A."/>
            <person name="Shapiro H."/>
            <person name="Aerts A."/>
            <person name="Otillar R.P."/>
            <person name="Terry A.Y."/>
            <person name="Boore J.L."/>
            <person name="Grigoriev I.V."/>
            <person name="Lindberg D.R."/>
            <person name="Seaver E.C."/>
            <person name="Weisblat D.A."/>
            <person name="Putnam N.H."/>
            <person name="Rokhsar D.S."/>
        </authorList>
    </citation>
    <scope>NUCLEOTIDE SEQUENCE</scope>
    <source>
        <strain evidence="3 5">I ESC-2004</strain>
    </source>
</reference>
<feature type="non-terminal residue" evidence="3">
    <location>
        <position position="708"/>
    </location>
</feature>
<evidence type="ECO:0000259" key="2">
    <source>
        <dbReference type="SMART" id="SM01008"/>
    </source>
</evidence>
<dbReference type="Pfam" id="PF07992">
    <property type="entry name" value="Pyr_redox_2"/>
    <property type="match status" value="1"/>
</dbReference>
<sequence length="708" mass="77919">MARAGYPVVVFEKERDAGGIIRNVLPSFRISAEVIQQDIDFVQSHGVQFEFGCDPKLDVLDLKHSGFDYVFLGIGAEKGNKMPFLEDKKQGDRSRLLASLQFLRQFNEAPETISLGKRVVVVGGGNTAMDSARAALKVPGVEEVRVFYRRTEDEMPADREEYGNAVKDGAHFQFLTNPESMTEDGMLTCRIMTLCEPDASGRRRPVATEETCTLPVDTIITAIGEQADSELLNKMGIPLGTDGWAAVDRHTKETGVSNVFLIGDAHTGPSTVVRCIDEARRATDTAIARNQALVHQNTEVPAADEKVIRARRGLIPMSSVPADDAEAFARQEGERCLECNHICNKCVDVCPNRANVAVEIPGFKEKYQILHLDAYCNECGNCAQFCNWESKPYKEKFTVFSLMEDFENSTNSGFFVQEDNVWLRKGREVVTPESLNEYGKLSPVQSALIDAGVIQSGYNDPALALLITDLLKRNPNPSKADITDVMSSIFLRESAYQQVYDAVDIARQRIVDPEFIASSVPSFVGDNREVGKPGGKVDAAQSIKAEPCFVEDFVAPDACVLKMLRSPHAHAYIASIDTSDAEAMPGVIAVFDHRNCPDVYYTPGGQTAPEPSPLDRRMFGEKVRHYGDRVAAVVAETEEQAEAALKTIKVDYDVLKPVLSITEAMAEDAPIVHNGVISYSVGAPDDLEEQNKTSDLRDGKIHFNFPFG</sequence>
<dbReference type="EMBL" id="KB310399">
    <property type="protein sequence ID" value="ELT91630.1"/>
    <property type="molecule type" value="Genomic_DNA"/>
</dbReference>
<dbReference type="Gene3D" id="1.10.150.120">
    <property type="entry name" value="[2Fe-2S]-binding domain"/>
    <property type="match status" value="1"/>
</dbReference>
<reference evidence="4" key="3">
    <citation type="submission" date="2015-06" db="UniProtKB">
        <authorList>
            <consortium name="EnsemblMetazoa"/>
        </authorList>
    </citation>
    <scope>IDENTIFICATION</scope>
</reference>
<dbReference type="Gene3D" id="3.50.50.60">
    <property type="entry name" value="FAD/NAD(P)-binding domain"/>
    <property type="match status" value="1"/>
</dbReference>
<reference evidence="5" key="1">
    <citation type="submission" date="2012-12" db="EMBL/GenBank/DDBJ databases">
        <authorList>
            <person name="Hellsten U."/>
            <person name="Grimwood J."/>
            <person name="Chapman J.A."/>
            <person name="Shapiro H."/>
            <person name="Aerts A."/>
            <person name="Otillar R.P."/>
            <person name="Terry A.Y."/>
            <person name="Boore J.L."/>
            <person name="Simakov O."/>
            <person name="Marletaz F."/>
            <person name="Cho S.-J."/>
            <person name="Edsinger-Gonzales E."/>
            <person name="Havlak P."/>
            <person name="Kuo D.-H."/>
            <person name="Larsson T."/>
            <person name="Lv J."/>
            <person name="Arendt D."/>
            <person name="Savage R."/>
            <person name="Osoegawa K."/>
            <person name="de Jong P."/>
            <person name="Lindberg D.R."/>
            <person name="Seaver E.C."/>
            <person name="Weisblat D.A."/>
            <person name="Putnam N.H."/>
            <person name="Grigoriev I.V."/>
            <person name="Rokhsar D.S."/>
        </authorList>
    </citation>
    <scope>NUCLEOTIDE SEQUENCE</scope>
    <source>
        <strain evidence="5">I ESC-2004</strain>
    </source>
</reference>
<evidence type="ECO:0000313" key="4">
    <source>
        <dbReference type="EnsemblMetazoa" id="CapteP217802"/>
    </source>
</evidence>
<dbReference type="OrthoDB" id="8300278at2759"/>
<dbReference type="GO" id="GO:0050661">
    <property type="term" value="F:NADP binding"/>
    <property type="evidence" value="ECO:0007669"/>
    <property type="project" value="TreeGrafter"/>
</dbReference>
<dbReference type="PRINTS" id="PR00419">
    <property type="entry name" value="ADXRDTASE"/>
</dbReference>
<evidence type="ECO:0000313" key="5">
    <source>
        <dbReference type="Proteomes" id="UP000014760"/>
    </source>
</evidence>
<dbReference type="SUPFAM" id="SSF47741">
    <property type="entry name" value="CO dehydrogenase ISP C-domain like"/>
    <property type="match status" value="1"/>
</dbReference>
<dbReference type="EMBL" id="AMQN01030966">
    <property type="status" value="NOT_ANNOTATED_CDS"/>
    <property type="molecule type" value="Genomic_DNA"/>
</dbReference>
<dbReference type="GO" id="GO:0002058">
    <property type="term" value="F:uracil binding"/>
    <property type="evidence" value="ECO:0007669"/>
    <property type="project" value="TreeGrafter"/>
</dbReference>
<dbReference type="GO" id="GO:0006210">
    <property type="term" value="P:thymine catabolic process"/>
    <property type="evidence" value="ECO:0007669"/>
    <property type="project" value="TreeGrafter"/>
</dbReference>
<evidence type="ECO:0000256" key="1">
    <source>
        <dbReference type="ARBA" id="ARBA00023002"/>
    </source>
</evidence>
<evidence type="ECO:0000313" key="3">
    <source>
        <dbReference type="EMBL" id="ELT91630.1"/>
    </source>
</evidence>
<dbReference type="InterPro" id="IPR036856">
    <property type="entry name" value="Ald_Oxase/Xan_DH_a/b_sf"/>
</dbReference>
<accession>R7TKI4</accession>
<gene>
    <name evidence="3" type="ORF">CAPTEDRAFT_217802</name>
</gene>
<dbReference type="Proteomes" id="UP000014760">
    <property type="component" value="Unassembled WGS sequence"/>
</dbReference>
<dbReference type="Gene3D" id="3.90.1170.50">
    <property type="entry name" value="Aldehyde oxidase/xanthine dehydrogenase, a/b hammerhead"/>
    <property type="match status" value="1"/>
</dbReference>
<dbReference type="InterPro" id="IPR036884">
    <property type="entry name" value="2Fe-2S-bd_dom_sf"/>
</dbReference>
<dbReference type="SUPFAM" id="SSF54862">
    <property type="entry name" value="4Fe-4S ferredoxins"/>
    <property type="match status" value="1"/>
</dbReference>
<dbReference type="SMART" id="SM01008">
    <property type="entry name" value="Ald_Xan_dh_C"/>
    <property type="match status" value="1"/>
</dbReference>
<dbReference type="SUPFAM" id="SSF51971">
    <property type="entry name" value="Nucleotide-binding domain"/>
    <property type="match status" value="2"/>
</dbReference>
<dbReference type="GO" id="GO:0046872">
    <property type="term" value="F:metal ion binding"/>
    <property type="evidence" value="ECO:0007669"/>
    <property type="project" value="InterPro"/>
</dbReference>